<dbReference type="PANTHER" id="PTHR43690">
    <property type="entry name" value="NARDILYSIN"/>
    <property type="match status" value="1"/>
</dbReference>
<reference evidence="3" key="4">
    <citation type="submission" date="2025-09" db="UniProtKB">
        <authorList>
            <consortium name="Ensembl"/>
        </authorList>
    </citation>
    <scope>IDENTIFICATION</scope>
    <source>
        <strain evidence="3">HSOK</strain>
    </source>
</reference>
<reference evidence="3 4" key="2">
    <citation type="submission" date="2017-04" db="EMBL/GenBank/DDBJ databases">
        <title>CpG methylation of centromeres and impact of large insertions on vertebrate speciation.</title>
        <authorList>
            <person name="Ichikawa K."/>
            <person name="Yoshimura J."/>
            <person name="Morishita S."/>
        </authorList>
    </citation>
    <scope>NUCLEOTIDE SEQUENCE</scope>
    <source>
        <strain evidence="3 4">HSOK</strain>
    </source>
</reference>
<reference evidence="3" key="3">
    <citation type="submission" date="2025-08" db="UniProtKB">
        <authorList>
            <consortium name="Ensembl"/>
        </authorList>
    </citation>
    <scope>IDENTIFICATION</scope>
    <source>
        <strain evidence="3">HSOK</strain>
    </source>
</reference>
<dbReference type="GO" id="GO:0046872">
    <property type="term" value="F:metal ion binding"/>
    <property type="evidence" value="ECO:0007669"/>
    <property type="project" value="UniProtKB-KW"/>
</dbReference>
<evidence type="ECO:0000259" key="2">
    <source>
        <dbReference type="Pfam" id="PF22456"/>
    </source>
</evidence>
<organism evidence="3 4">
    <name type="scientific">Oryzias latipes</name>
    <name type="common">Japanese rice fish</name>
    <name type="synonym">Japanese killifish</name>
    <dbReference type="NCBI Taxonomy" id="8090"/>
    <lineage>
        <taxon>Eukaryota</taxon>
        <taxon>Metazoa</taxon>
        <taxon>Chordata</taxon>
        <taxon>Craniata</taxon>
        <taxon>Vertebrata</taxon>
        <taxon>Euteleostomi</taxon>
        <taxon>Actinopterygii</taxon>
        <taxon>Neopterygii</taxon>
        <taxon>Teleostei</taxon>
        <taxon>Neoteleostei</taxon>
        <taxon>Acanthomorphata</taxon>
        <taxon>Ovalentaria</taxon>
        <taxon>Atherinomorphae</taxon>
        <taxon>Beloniformes</taxon>
        <taxon>Adrianichthyidae</taxon>
        <taxon>Oryziinae</taxon>
        <taxon>Oryzias</taxon>
    </lineage>
</organism>
<evidence type="ECO:0000256" key="1">
    <source>
        <dbReference type="ARBA" id="ARBA00022723"/>
    </source>
</evidence>
<dbReference type="SUPFAM" id="SSF63411">
    <property type="entry name" value="LuxS/MPP-like metallohydrolase"/>
    <property type="match status" value="1"/>
</dbReference>
<dbReference type="Gene3D" id="3.30.830.10">
    <property type="entry name" value="Metalloenzyme, LuxS/M16 peptidase-like"/>
    <property type="match status" value="1"/>
</dbReference>
<dbReference type="Proteomes" id="UP000265200">
    <property type="component" value="Chromosome 4"/>
</dbReference>
<dbReference type="Ensembl" id="ENSORLT00015012530.1">
    <property type="protein sequence ID" value="ENSORLP00015001512.1"/>
    <property type="gene ID" value="ENSORLG00015002120.1"/>
</dbReference>
<evidence type="ECO:0000313" key="3">
    <source>
        <dbReference type="Ensembl" id="ENSORLP00015001512.1"/>
    </source>
</evidence>
<protein>
    <recommendedName>
        <fullName evidence="2">Coenzyme PQQ synthesis protein F-like C-terminal lobe domain-containing protein</fullName>
    </recommendedName>
</protein>
<proteinExistence type="predicted"/>
<dbReference type="InterPro" id="IPR054734">
    <property type="entry name" value="PqqF-like_C_4"/>
</dbReference>
<dbReference type="InterPro" id="IPR050626">
    <property type="entry name" value="Peptidase_M16"/>
</dbReference>
<sequence>MLMEEPCFDFLRTKETLGYQVYPTFRNTSGVLGFSVTVETQATKFSTEFVEAKIEEFLQKFGERLSSLTEEAFCTQVTSLIKLKECEDAHLGEEVERNWFEVVTQQYVFNRLNKEIEALKVFAKEELVSWFLEHRDHSRKLSVHVVGFGREENDPPDQSTDDPPTASVYGEVSELTFQPVLTAALQEATLITDIRGFTASLPLYPYHKILD</sequence>
<accession>A0A3P9H1L5</accession>
<dbReference type="Pfam" id="PF22456">
    <property type="entry name" value="PqqF-like_C_4"/>
    <property type="match status" value="1"/>
</dbReference>
<dbReference type="PANTHER" id="PTHR43690:SF18">
    <property type="entry name" value="INSULIN-DEGRADING ENZYME-RELATED"/>
    <property type="match status" value="1"/>
</dbReference>
<keyword evidence="1" id="KW-0479">Metal-binding</keyword>
<dbReference type="AlphaFoldDB" id="A0A3P9H1L5"/>
<dbReference type="InterPro" id="IPR011249">
    <property type="entry name" value="Metalloenz_LuxS/M16"/>
</dbReference>
<reference key="1">
    <citation type="journal article" date="2007" name="Nature">
        <title>The medaka draft genome and insights into vertebrate genome evolution.</title>
        <authorList>
            <person name="Kasahara M."/>
            <person name="Naruse K."/>
            <person name="Sasaki S."/>
            <person name="Nakatani Y."/>
            <person name="Qu W."/>
            <person name="Ahsan B."/>
            <person name="Yamada T."/>
            <person name="Nagayasu Y."/>
            <person name="Doi K."/>
            <person name="Kasai Y."/>
            <person name="Jindo T."/>
            <person name="Kobayashi D."/>
            <person name="Shimada A."/>
            <person name="Toyoda A."/>
            <person name="Kuroki Y."/>
            <person name="Fujiyama A."/>
            <person name="Sasaki T."/>
            <person name="Shimizu A."/>
            <person name="Asakawa S."/>
            <person name="Shimizu N."/>
            <person name="Hashimoto S."/>
            <person name="Yang J."/>
            <person name="Lee Y."/>
            <person name="Matsushima K."/>
            <person name="Sugano S."/>
            <person name="Sakaizumi M."/>
            <person name="Narita T."/>
            <person name="Ohishi K."/>
            <person name="Haga S."/>
            <person name="Ohta F."/>
            <person name="Nomoto H."/>
            <person name="Nogata K."/>
            <person name="Morishita T."/>
            <person name="Endo T."/>
            <person name="Shin-I T."/>
            <person name="Takeda H."/>
            <person name="Morishita S."/>
            <person name="Kohara Y."/>
        </authorList>
    </citation>
    <scope>NUCLEOTIDE SEQUENCE [LARGE SCALE GENOMIC DNA]</scope>
    <source>
        <strain>Hd-rR</strain>
    </source>
</reference>
<name>A0A3P9H1L5_ORYLA</name>
<evidence type="ECO:0000313" key="4">
    <source>
        <dbReference type="Proteomes" id="UP000265200"/>
    </source>
</evidence>
<feature type="domain" description="Coenzyme PQQ synthesis protein F-like C-terminal lobe" evidence="2">
    <location>
        <begin position="2"/>
        <end position="99"/>
    </location>
</feature>